<keyword evidence="2" id="KW-1185">Reference proteome</keyword>
<sequence length="425" mass="46102">MFGISRAMLLVCLIAALNCASVGYDSSMMSSLNISTEFKERFGINSNTKGLLTAVQNLGAIVGSLFSGSIVDKFGRKGGILTACCIVLIATILHSTATTLAQFFVARIVVGFAKSIDIAAVPTYLVELAPPKRRGFVSGLYWTCWLLGAIISSSVGYGARRYDGDWTWRIVCICMAAPALSCIISLFLVPESPRWLISRGRDAEALKVLARFHGKGDETNVLVVAEFREIKEQIAFEKENSFPTLAAWWKAFLSDKANIRRGFILITLGMFEQTVGSNIITFYLDDVLALAGITSDASEFAINLSQYCVAFVIALIGICLVDKLGRVPMLVGGTLYSAVILACMAGLTAAATGTAAGRNAIIAMVYLFQIGYAMSWTPLSFSYCAELLNFTIRAKGMGFYVIFDSLVGFFCQYVIPIGLDKLGWR</sequence>
<evidence type="ECO:0000313" key="1">
    <source>
        <dbReference type="EMBL" id="KAI6083708.1"/>
    </source>
</evidence>
<proteinExistence type="predicted"/>
<protein>
    <submittedName>
        <fullName evidence="1">MFS general substrate transporter</fullName>
    </submittedName>
</protein>
<accession>A0ACC0CTT0</accession>
<comment type="caution">
    <text evidence="1">The sequence shown here is derived from an EMBL/GenBank/DDBJ whole genome shotgun (WGS) entry which is preliminary data.</text>
</comment>
<gene>
    <name evidence="1" type="ORF">F4821DRAFT_280659</name>
</gene>
<dbReference type="EMBL" id="MU394348">
    <property type="protein sequence ID" value="KAI6083708.1"/>
    <property type="molecule type" value="Genomic_DNA"/>
</dbReference>
<dbReference type="Proteomes" id="UP001497680">
    <property type="component" value="Unassembled WGS sequence"/>
</dbReference>
<name>A0ACC0CTT0_9PEZI</name>
<evidence type="ECO:0000313" key="2">
    <source>
        <dbReference type="Proteomes" id="UP001497680"/>
    </source>
</evidence>
<organism evidence="1 2">
    <name type="scientific">Hypoxylon rubiginosum</name>
    <dbReference type="NCBI Taxonomy" id="110542"/>
    <lineage>
        <taxon>Eukaryota</taxon>
        <taxon>Fungi</taxon>
        <taxon>Dikarya</taxon>
        <taxon>Ascomycota</taxon>
        <taxon>Pezizomycotina</taxon>
        <taxon>Sordariomycetes</taxon>
        <taxon>Xylariomycetidae</taxon>
        <taxon>Xylariales</taxon>
        <taxon>Hypoxylaceae</taxon>
        <taxon>Hypoxylon</taxon>
    </lineage>
</organism>
<reference evidence="1 2" key="1">
    <citation type="journal article" date="2022" name="New Phytol.">
        <title>Ecological generalism drives hyperdiversity of secondary metabolite gene clusters in xylarialean endophytes.</title>
        <authorList>
            <person name="Franco M.E.E."/>
            <person name="Wisecaver J.H."/>
            <person name="Arnold A.E."/>
            <person name="Ju Y.M."/>
            <person name="Slot J.C."/>
            <person name="Ahrendt S."/>
            <person name="Moore L.P."/>
            <person name="Eastman K.E."/>
            <person name="Scott K."/>
            <person name="Konkel Z."/>
            <person name="Mondo S.J."/>
            <person name="Kuo A."/>
            <person name="Hayes R.D."/>
            <person name="Haridas S."/>
            <person name="Andreopoulos B."/>
            <person name="Riley R."/>
            <person name="LaButti K."/>
            <person name="Pangilinan J."/>
            <person name="Lipzen A."/>
            <person name="Amirebrahimi M."/>
            <person name="Yan J."/>
            <person name="Adam C."/>
            <person name="Keymanesh K."/>
            <person name="Ng V."/>
            <person name="Louie K."/>
            <person name="Northen T."/>
            <person name="Drula E."/>
            <person name="Henrissat B."/>
            <person name="Hsieh H.M."/>
            <person name="Youens-Clark K."/>
            <person name="Lutzoni F."/>
            <person name="Miadlikowska J."/>
            <person name="Eastwood D.C."/>
            <person name="Hamelin R.C."/>
            <person name="Grigoriev I.V."/>
            <person name="U'Ren J.M."/>
        </authorList>
    </citation>
    <scope>NUCLEOTIDE SEQUENCE [LARGE SCALE GENOMIC DNA]</scope>
    <source>
        <strain evidence="1 2">ER1909</strain>
    </source>
</reference>